<comment type="caution">
    <text evidence="3">The sequence shown here is derived from an EMBL/GenBank/DDBJ whole genome shotgun (WGS) entry which is preliminary data.</text>
</comment>
<feature type="domain" description="UvrC family homology region profile" evidence="2">
    <location>
        <begin position="219"/>
        <end position="355"/>
    </location>
</feature>
<dbReference type="InterPro" id="IPR047296">
    <property type="entry name" value="GIY-YIG_UvrC_Cho"/>
</dbReference>
<dbReference type="Gene3D" id="3.40.1440.10">
    <property type="entry name" value="GIY-YIG endonuclease"/>
    <property type="match status" value="1"/>
</dbReference>
<gene>
    <name evidence="3" type="ORF">A2851_02700</name>
</gene>
<dbReference type="Proteomes" id="UP000176863">
    <property type="component" value="Unassembled WGS sequence"/>
</dbReference>
<dbReference type="InterPro" id="IPR050066">
    <property type="entry name" value="UvrABC_protein_C"/>
</dbReference>
<dbReference type="InterPro" id="IPR000305">
    <property type="entry name" value="GIY-YIG_endonuc"/>
</dbReference>
<dbReference type="InterPro" id="IPR035901">
    <property type="entry name" value="GIY-YIG_endonuc_sf"/>
</dbReference>
<dbReference type="EMBL" id="MFKT01000015">
    <property type="protein sequence ID" value="OGG53196.1"/>
    <property type="molecule type" value="Genomic_DNA"/>
</dbReference>
<evidence type="ECO:0000313" key="4">
    <source>
        <dbReference type="Proteomes" id="UP000176863"/>
    </source>
</evidence>
<dbReference type="SMART" id="SM00465">
    <property type="entry name" value="GIYc"/>
    <property type="match status" value="1"/>
</dbReference>
<dbReference type="STRING" id="1798480.A2851_02700"/>
<dbReference type="SUPFAM" id="SSF46600">
    <property type="entry name" value="C-terminal UvrC-binding domain of UvrB"/>
    <property type="match status" value="1"/>
</dbReference>
<dbReference type="InterPro" id="IPR001162">
    <property type="entry name" value="UvrC_RNase_H_dom"/>
</dbReference>
<dbReference type="PANTHER" id="PTHR30562:SF1">
    <property type="entry name" value="UVRABC SYSTEM PROTEIN C"/>
    <property type="match status" value="1"/>
</dbReference>
<name>A0A1F6CVJ7_9BACT</name>
<dbReference type="Pfam" id="PF08459">
    <property type="entry name" value="UvrC_RNaseH_dom"/>
    <property type="match status" value="1"/>
</dbReference>
<dbReference type="InterPro" id="IPR036876">
    <property type="entry name" value="UVR_dom_sf"/>
</dbReference>
<accession>A0A1F6CVJ7</accession>
<feature type="domain" description="GIY-YIG" evidence="1">
    <location>
        <begin position="13"/>
        <end position="93"/>
    </location>
</feature>
<organism evidence="3 4">
    <name type="scientific">Candidatus Kaiserbacteria bacterium RIFCSPHIGHO2_01_FULL_53_29</name>
    <dbReference type="NCBI Taxonomy" id="1798480"/>
    <lineage>
        <taxon>Bacteria</taxon>
        <taxon>Candidatus Kaiseribacteriota</taxon>
    </lineage>
</organism>
<protein>
    <recommendedName>
        <fullName evidence="5">Excinuclease ABC subunit C</fullName>
    </recommendedName>
</protein>
<dbReference type="GO" id="GO:0009380">
    <property type="term" value="C:excinuclease repair complex"/>
    <property type="evidence" value="ECO:0007669"/>
    <property type="project" value="TreeGrafter"/>
</dbReference>
<dbReference type="PANTHER" id="PTHR30562">
    <property type="entry name" value="UVRC/OXIDOREDUCTASE"/>
    <property type="match status" value="1"/>
</dbReference>
<dbReference type="AlphaFoldDB" id="A0A1F6CVJ7"/>
<proteinExistence type="predicted"/>
<evidence type="ECO:0000259" key="1">
    <source>
        <dbReference type="PROSITE" id="PS50164"/>
    </source>
</evidence>
<dbReference type="Gene3D" id="3.30.420.340">
    <property type="entry name" value="UvrC, RNAse H endonuclease domain"/>
    <property type="match status" value="1"/>
</dbReference>
<dbReference type="SUPFAM" id="SSF82771">
    <property type="entry name" value="GIY-YIG endonuclease"/>
    <property type="match status" value="1"/>
</dbReference>
<evidence type="ECO:0008006" key="5">
    <source>
        <dbReference type="Google" id="ProtNLM"/>
    </source>
</evidence>
<evidence type="ECO:0000313" key="3">
    <source>
        <dbReference type="EMBL" id="OGG53196.1"/>
    </source>
</evidence>
<dbReference type="PROSITE" id="PS50165">
    <property type="entry name" value="UVRC"/>
    <property type="match status" value="1"/>
</dbReference>
<dbReference type="GO" id="GO:0009381">
    <property type="term" value="F:excinuclease ABC activity"/>
    <property type="evidence" value="ECO:0007669"/>
    <property type="project" value="InterPro"/>
</dbReference>
<sequence>MTREELKRYKLPDAPGVYLFKKGRKILYIGKAASLHDRVRSYFSSDLGRGRAPSIVRMVEDANSLDWQTTDSVLEALIVEANLIKRHQPPANVDEKDNKSFNYVVVTKEDFPRVLIVRGRELFQNVRLTKSNMKAKAVFGPFPHGAQLAEALKMIRRIFPYRDKCEPAGSRLGRKIVAGKPCFNRQIGLCPGICTGEMSKEEYARTIKHIGGLFSGNFKGLKRQLARDMKVTAKAELFEEATKLRRQIHALEHIRDVSLIKDGHRVAPGGGVRIEAFDVAHTSGTETVAVMTVVNNGEMIKAAYRKFKIHSATNDDVAALKEALSRRLNHPEWPLPRVFVVDGGKGQVRAAERILKEAGIEVPIVGVVKNQFHKPERLIGDKWVIDAYERDILLANNEAHRFAITWHRKRRNKIY</sequence>
<dbReference type="PROSITE" id="PS50164">
    <property type="entry name" value="GIY_YIG"/>
    <property type="match status" value="1"/>
</dbReference>
<dbReference type="CDD" id="cd10434">
    <property type="entry name" value="GIY-YIG_UvrC_Cho"/>
    <property type="match status" value="1"/>
</dbReference>
<dbReference type="InterPro" id="IPR038476">
    <property type="entry name" value="UvrC_RNase_H_dom_sf"/>
</dbReference>
<reference evidence="3 4" key="1">
    <citation type="journal article" date="2016" name="Nat. Commun.">
        <title>Thousands of microbial genomes shed light on interconnected biogeochemical processes in an aquifer system.</title>
        <authorList>
            <person name="Anantharaman K."/>
            <person name="Brown C.T."/>
            <person name="Hug L.A."/>
            <person name="Sharon I."/>
            <person name="Castelle C.J."/>
            <person name="Probst A.J."/>
            <person name="Thomas B.C."/>
            <person name="Singh A."/>
            <person name="Wilkins M.J."/>
            <person name="Karaoz U."/>
            <person name="Brodie E.L."/>
            <person name="Williams K.H."/>
            <person name="Hubbard S.S."/>
            <person name="Banfield J.F."/>
        </authorList>
    </citation>
    <scope>NUCLEOTIDE SEQUENCE [LARGE SCALE GENOMIC DNA]</scope>
</reference>
<dbReference type="GO" id="GO:0006289">
    <property type="term" value="P:nucleotide-excision repair"/>
    <property type="evidence" value="ECO:0007669"/>
    <property type="project" value="InterPro"/>
</dbReference>
<evidence type="ECO:0000259" key="2">
    <source>
        <dbReference type="PROSITE" id="PS50165"/>
    </source>
</evidence>